<feature type="compositionally biased region" description="Low complexity" evidence="1">
    <location>
        <begin position="11"/>
        <end position="61"/>
    </location>
</feature>
<dbReference type="Pfam" id="PF02517">
    <property type="entry name" value="Rce1-like"/>
    <property type="match status" value="1"/>
</dbReference>
<feature type="transmembrane region" description="Helical" evidence="2">
    <location>
        <begin position="186"/>
        <end position="210"/>
    </location>
</feature>
<feature type="transmembrane region" description="Helical" evidence="2">
    <location>
        <begin position="302"/>
        <end position="319"/>
    </location>
</feature>
<feature type="transmembrane region" description="Helical" evidence="2">
    <location>
        <begin position="384"/>
        <end position="404"/>
    </location>
</feature>
<dbReference type="AlphaFoldDB" id="A0A6J4L0N4"/>
<accession>A0A6J4L0N4</accession>
<dbReference type="GO" id="GO:0080120">
    <property type="term" value="P:CAAX-box protein maturation"/>
    <property type="evidence" value="ECO:0007669"/>
    <property type="project" value="UniProtKB-ARBA"/>
</dbReference>
<feature type="domain" description="CAAX prenyl protease 2/Lysostaphin resistance protein A-like" evidence="3">
    <location>
        <begin position="266"/>
        <end position="361"/>
    </location>
</feature>
<feature type="compositionally biased region" description="Gly residues" evidence="1">
    <location>
        <begin position="1"/>
        <end position="10"/>
    </location>
</feature>
<dbReference type="InterPro" id="IPR003675">
    <property type="entry name" value="Rce1/LyrA-like_dom"/>
</dbReference>
<keyword evidence="2" id="KW-0812">Transmembrane</keyword>
<evidence type="ECO:0000256" key="2">
    <source>
        <dbReference type="SAM" id="Phobius"/>
    </source>
</evidence>
<sequence length="441" mass="47075">MSEQQGGGPHQPGQPDAGAAVPPPSDRQQPQIQQPYPGQPYAGQPYSGLPYPGQPYAGQPYPGQPYGGQPYPGQPYGGQPYPGQPYAGQPGYPPPGYPQPGYGPVVPWGPPPRPPALPLEPVRYSQLLRGPRHRWWKPLLTMLLAGAIFLGLSLVTFVPPLVVGLVTGRSDLVGYVLGTLTDVDNLGPVGFVALNLSLVILIPTVMFSVWAVHGVRPRFSTSVTGGIRWVWMRRCLLVVVPVWVAYVGLTLLVDQPSGPRAEHWVALLVIVVLMTPFQAAGEEYFFRGWIMQVLGSWFRRPVVGLVVTTVVSSVAFAAVHGSPDVWILGSIACLAVAGCLATWRTGGLEAAIAMHAVNNLLAFFTAIMLGGWDDAFIGADTEGTFLQFALSVVVHGLALALIWWQARKAGVEYLTRPAAPAPVAVGPAPAWQPAPVGPPSR</sequence>
<feature type="transmembrane region" description="Helical" evidence="2">
    <location>
        <begin position="325"/>
        <end position="343"/>
    </location>
</feature>
<keyword evidence="2" id="KW-1133">Transmembrane helix</keyword>
<feature type="transmembrane region" description="Helical" evidence="2">
    <location>
        <begin position="139"/>
        <end position="166"/>
    </location>
</feature>
<feature type="transmembrane region" description="Helical" evidence="2">
    <location>
        <begin position="231"/>
        <end position="252"/>
    </location>
</feature>
<dbReference type="PANTHER" id="PTHR36435:SF1">
    <property type="entry name" value="CAAX AMINO TERMINAL PROTEASE FAMILY PROTEIN"/>
    <property type="match status" value="1"/>
</dbReference>
<feature type="transmembrane region" description="Helical" evidence="2">
    <location>
        <begin position="350"/>
        <end position="372"/>
    </location>
</feature>
<name>A0A6J4L0N4_9ACTN</name>
<gene>
    <name evidence="4" type="ORF">AVDCRST_MAG48-2530</name>
</gene>
<feature type="region of interest" description="Disordered" evidence="1">
    <location>
        <begin position="1"/>
        <end position="98"/>
    </location>
</feature>
<evidence type="ECO:0000259" key="3">
    <source>
        <dbReference type="Pfam" id="PF02517"/>
    </source>
</evidence>
<dbReference type="PANTHER" id="PTHR36435">
    <property type="entry name" value="SLR1288 PROTEIN"/>
    <property type="match status" value="1"/>
</dbReference>
<feature type="transmembrane region" description="Helical" evidence="2">
    <location>
        <begin position="264"/>
        <end position="281"/>
    </location>
</feature>
<reference evidence="4" key="1">
    <citation type="submission" date="2020-02" db="EMBL/GenBank/DDBJ databases">
        <authorList>
            <person name="Meier V. D."/>
        </authorList>
    </citation>
    <scope>NUCLEOTIDE SEQUENCE</scope>
    <source>
        <strain evidence="4">AVDCRST_MAG48</strain>
    </source>
</reference>
<organism evidence="4">
    <name type="scientific">uncultured Friedmanniella sp</name>
    <dbReference type="NCBI Taxonomy" id="335381"/>
    <lineage>
        <taxon>Bacteria</taxon>
        <taxon>Bacillati</taxon>
        <taxon>Actinomycetota</taxon>
        <taxon>Actinomycetes</taxon>
        <taxon>Propionibacteriales</taxon>
        <taxon>Nocardioidaceae</taxon>
        <taxon>Friedmanniella</taxon>
        <taxon>environmental samples</taxon>
    </lineage>
</organism>
<dbReference type="GO" id="GO:0004175">
    <property type="term" value="F:endopeptidase activity"/>
    <property type="evidence" value="ECO:0007669"/>
    <property type="project" value="UniProtKB-ARBA"/>
</dbReference>
<feature type="compositionally biased region" description="Low complexity" evidence="1">
    <location>
        <begin position="77"/>
        <end position="90"/>
    </location>
</feature>
<evidence type="ECO:0000313" key="4">
    <source>
        <dbReference type="EMBL" id="CAA9319099.1"/>
    </source>
</evidence>
<evidence type="ECO:0000256" key="1">
    <source>
        <dbReference type="SAM" id="MobiDB-lite"/>
    </source>
</evidence>
<dbReference type="EMBL" id="CADCTS010000364">
    <property type="protein sequence ID" value="CAA9319099.1"/>
    <property type="molecule type" value="Genomic_DNA"/>
</dbReference>
<proteinExistence type="predicted"/>
<keyword evidence="2" id="KW-0472">Membrane</keyword>
<dbReference type="InterPro" id="IPR052710">
    <property type="entry name" value="CAAX_protease"/>
</dbReference>
<protein>
    <recommendedName>
        <fullName evidence="3">CAAX prenyl protease 2/Lysostaphin resistance protein A-like domain-containing protein</fullName>
    </recommendedName>
</protein>